<comment type="caution">
    <text evidence="1">The sequence shown here is derived from an EMBL/GenBank/DDBJ whole genome shotgun (WGS) entry which is preliminary data.</text>
</comment>
<protein>
    <submittedName>
        <fullName evidence="1">Uncharacterized protein</fullName>
    </submittedName>
</protein>
<keyword evidence="2" id="KW-1185">Reference proteome</keyword>
<organism evidence="1 2">
    <name type="scientific">Pyropia yezoensis</name>
    <name type="common">Susabi-nori</name>
    <name type="synonym">Porphyra yezoensis</name>
    <dbReference type="NCBI Taxonomy" id="2788"/>
    <lineage>
        <taxon>Eukaryota</taxon>
        <taxon>Rhodophyta</taxon>
        <taxon>Bangiophyceae</taxon>
        <taxon>Bangiales</taxon>
        <taxon>Bangiaceae</taxon>
        <taxon>Pyropia</taxon>
    </lineage>
</organism>
<reference evidence="1" key="1">
    <citation type="submission" date="2019-11" db="EMBL/GenBank/DDBJ databases">
        <title>Nori genome reveals adaptations in red seaweeds to the harsh intertidal environment.</title>
        <authorList>
            <person name="Wang D."/>
            <person name="Mao Y."/>
        </authorList>
    </citation>
    <scope>NUCLEOTIDE SEQUENCE</scope>
    <source>
        <tissue evidence="1">Gametophyte</tissue>
    </source>
</reference>
<proteinExistence type="predicted"/>
<gene>
    <name evidence="1" type="ORF">I4F81_000443</name>
</gene>
<dbReference type="Proteomes" id="UP000798662">
    <property type="component" value="Chromosome 1"/>
</dbReference>
<dbReference type="EMBL" id="CM020618">
    <property type="protein sequence ID" value="KAK1857829.1"/>
    <property type="molecule type" value="Genomic_DNA"/>
</dbReference>
<evidence type="ECO:0000313" key="2">
    <source>
        <dbReference type="Proteomes" id="UP000798662"/>
    </source>
</evidence>
<accession>A0ACC3BJ90</accession>
<sequence length="281" mass="28712">MGAPAGRGIGPPYPPPPPPPPNAAKLLPQKAGQRGLLPPPPPPPPPARPLLHSPTTLPNPQSRDDQRERGGGRGRGSGGSDGCGGGGGERGGGGRRPRLTPARCQGRLGVAPSGGASLRRHPRNAPHHLGRRVEVGAGRRDGNGAGAPHRPGRPLGHPAGPRGGGEVAPVPPEGLGGCLPGAVAAVARRSRTAAAALSLTATVHPRLVLLRPVQEGRGGGTGERRRDRIRARLLSRWLPPPPRPPPPPQRAAFAGTWPPTTHETDGLSVVRVPIPAGIGRH</sequence>
<name>A0ACC3BJ90_PYRYE</name>
<evidence type="ECO:0000313" key="1">
    <source>
        <dbReference type="EMBL" id="KAK1857829.1"/>
    </source>
</evidence>